<evidence type="ECO:0000256" key="3">
    <source>
        <dbReference type="ARBA" id="ARBA00022722"/>
    </source>
</evidence>
<evidence type="ECO:0000256" key="7">
    <source>
        <dbReference type="ARBA" id="ARBA00023016"/>
    </source>
</evidence>
<protein>
    <submittedName>
        <fullName evidence="8">Addiction module toxin, HicA family</fullName>
    </submittedName>
</protein>
<dbReference type="SUPFAM" id="SSF54786">
    <property type="entry name" value="YcfA/nrd intein domain"/>
    <property type="match status" value="1"/>
</dbReference>
<keyword evidence="3" id="KW-0540">Nuclease</keyword>
<keyword evidence="5" id="KW-0378">Hydrolase</keyword>
<keyword evidence="6" id="KW-0694">RNA-binding</keyword>
<evidence type="ECO:0000256" key="4">
    <source>
        <dbReference type="ARBA" id="ARBA00022759"/>
    </source>
</evidence>
<dbReference type="GO" id="GO:0004519">
    <property type="term" value="F:endonuclease activity"/>
    <property type="evidence" value="ECO:0007669"/>
    <property type="project" value="UniProtKB-KW"/>
</dbReference>
<evidence type="ECO:0000313" key="9">
    <source>
        <dbReference type="Proteomes" id="UP000474802"/>
    </source>
</evidence>
<accession>A0A6M1SJ62</accession>
<dbReference type="GO" id="GO:0003729">
    <property type="term" value="F:mRNA binding"/>
    <property type="evidence" value="ECO:0007669"/>
    <property type="project" value="InterPro"/>
</dbReference>
<dbReference type="GO" id="GO:0016787">
    <property type="term" value="F:hydrolase activity"/>
    <property type="evidence" value="ECO:0007669"/>
    <property type="project" value="UniProtKB-KW"/>
</dbReference>
<reference evidence="8 9" key="1">
    <citation type="submission" date="2020-02" db="EMBL/GenBank/DDBJ databases">
        <authorList>
            <person name="Khan S.A."/>
            <person name="Jeon C.O."/>
            <person name="Chun B.H."/>
        </authorList>
    </citation>
    <scope>NUCLEOTIDE SEQUENCE [LARGE SCALE GENOMIC DNA]</scope>
    <source>
        <strain evidence="8 9">H239</strain>
    </source>
</reference>
<gene>
    <name evidence="8" type="ORF">G5575_03425</name>
</gene>
<dbReference type="EMBL" id="JAALFG010000001">
    <property type="protein sequence ID" value="NGP16864.1"/>
    <property type="molecule type" value="Genomic_DNA"/>
</dbReference>
<evidence type="ECO:0000256" key="5">
    <source>
        <dbReference type="ARBA" id="ARBA00022801"/>
    </source>
</evidence>
<evidence type="ECO:0000256" key="1">
    <source>
        <dbReference type="ARBA" id="ARBA00006620"/>
    </source>
</evidence>
<evidence type="ECO:0000313" key="8">
    <source>
        <dbReference type="EMBL" id="NGP16864.1"/>
    </source>
</evidence>
<dbReference type="Pfam" id="PF07927">
    <property type="entry name" value="HicA_toxin"/>
    <property type="match status" value="1"/>
</dbReference>
<dbReference type="Gene3D" id="3.30.920.30">
    <property type="entry name" value="Hypothetical protein"/>
    <property type="match status" value="1"/>
</dbReference>
<dbReference type="InterPro" id="IPR038570">
    <property type="entry name" value="HicA_sf"/>
</dbReference>
<keyword evidence="4" id="KW-0255">Endonuclease</keyword>
<evidence type="ECO:0000256" key="6">
    <source>
        <dbReference type="ARBA" id="ARBA00022884"/>
    </source>
</evidence>
<dbReference type="Proteomes" id="UP000474802">
    <property type="component" value="Unassembled WGS sequence"/>
</dbReference>
<keyword evidence="7" id="KW-0346">Stress response</keyword>
<dbReference type="RefSeq" id="WP_164533094.1">
    <property type="nucleotide sequence ID" value="NZ_JAALFG010000001.1"/>
</dbReference>
<proteinExistence type="inferred from homology"/>
<dbReference type="InterPro" id="IPR012933">
    <property type="entry name" value="HicA_mRNA_interferase"/>
</dbReference>
<dbReference type="AlphaFoldDB" id="A0A6M1SJ62"/>
<keyword evidence="2" id="KW-1277">Toxin-antitoxin system</keyword>
<evidence type="ECO:0000256" key="2">
    <source>
        <dbReference type="ARBA" id="ARBA00022649"/>
    </source>
</evidence>
<keyword evidence="9" id="KW-1185">Reference proteome</keyword>
<comment type="similarity">
    <text evidence="1">Belongs to the HicA mRNA interferase family.</text>
</comment>
<name>A0A6M1SJ62_9HYPH</name>
<sequence length="69" mass="7963">MAKHLRDSREIIRRLEREGFALVSVRGSHHKYRDKLSGRVVILPHPRRDIPIGTVKSIYQQAGWDDGST</sequence>
<comment type="caution">
    <text evidence="8">The sequence shown here is derived from an EMBL/GenBank/DDBJ whole genome shotgun (WGS) entry which is preliminary data.</text>
</comment>
<organism evidence="8 9">
    <name type="scientific">Devosia aurantiaca</name>
    <dbReference type="NCBI Taxonomy" id="2714858"/>
    <lineage>
        <taxon>Bacteria</taxon>
        <taxon>Pseudomonadati</taxon>
        <taxon>Pseudomonadota</taxon>
        <taxon>Alphaproteobacteria</taxon>
        <taxon>Hyphomicrobiales</taxon>
        <taxon>Devosiaceae</taxon>
        <taxon>Devosia</taxon>
    </lineage>
</organism>
<reference evidence="8 9" key="2">
    <citation type="submission" date="2020-03" db="EMBL/GenBank/DDBJ databases">
        <title>Devosia chinhatensis sp. nov., isolated from a hexachlorocyclohexane (HCH) dump site in India.</title>
        <authorList>
            <person name="Kumar M."/>
            <person name="Lal R."/>
        </authorList>
    </citation>
    <scope>NUCLEOTIDE SEQUENCE [LARGE SCALE GENOMIC DNA]</scope>
    <source>
        <strain evidence="8 9">H239</strain>
    </source>
</reference>